<dbReference type="VEuPathDB" id="FungiDB:AeMF1_018658"/>
<dbReference type="PROSITE" id="PS00108">
    <property type="entry name" value="PROTEIN_KINASE_ST"/>
    <property type="match status" value="1"/>
</dbReference>
<evidence type="ECO:0000256" key="13">
    <source>
        <dbReference type="PROSITE-ProRule" id="PRU10141"/>
    </source>
</evidence>
<feature type="domain" description="Protein kinase" evidence="15">
    <location>
        <begin position="460"/>
        <end position="721"/>
    </location>
</feature>
<feature type="domain" description="PPM-type phosphatase" evidence="17">
    <location>
        <begin position="1090"/>
        <end position="1356"/>
    </location>
</feature>
<dbReference type="Pfam" id="PF00069">
    <property type="entry name" value="Pkinase"/>
    <property type="match status" value="1"/>
</dbReference>
<dbReference type="PROSITE" id="PS00888">
    <property type="entry name" value="CNMP_BINDING_1"/>
    <property type="match status" value="2"/>
</dbReference>
<dbReference type="InterPro" id="IPR000719">
    <property type="entry name" value="Prot_kinase_dom"/>
</dbReference>
<dbReference type="CDD" id="cd00038">
    <property type="entry name" value="CAP_ED"/>
    <property type="match status" value="2"/>
</dbReference>
<dbReference type="SMART" id="SM00220">
    <property type="entry name" value="S_TKc"/>
    <property type="match status" value="1"/>
</dbReference>
<dbReference type="InterPro" id="IPR036457">
    <property type="entry name" value="PPM-type-like_dom_sf"/>
</dbReference>
<dbReference type="PROSITE" id="PS00107">
    <property type="entry name" value="PROTEIN_KINASE_ATP"/>
    <property type="match status" value="1"/>
</dbReference>
<dbReference type="FunFam" id="3.30.200.20:FF:000042">
    <property type="entry name" value="Aurora kinase A"/>
    <property type="match status" value="1"/>
</dbReference>
<keyword evidence="6" id="KW-0479">Metal-binding</keyword>
<dbReference type="PRINTS" id="PR00103">
    <property type="entry name" value="CAMPKINASE"/>
</dbReference>
<dbReference type="PROSITE" id="PS00889">
    <property type="entry name" value="CNMP_BINDING_2"/>
    <property type="match status" value="2"/>
</dbReference>
<dbReference type="InterPro" id="IPR017441">
    <property type="entry name" value="Protein_kinase_ATP_BS"/>
</dbReference>
<feature type="domain" description="Cyclic nucleotide-binding" evidence="16">
    <location>
        <begin position="173"/>
        <end position="274"/>
    </location>
</feature>
<dbReference type="PANTHER" id="PTHR24353:SF37">
    <property type="entry name" value="CAMP-DEPENDENT PROTEIN KINASE CATALYTIC SUBUNIT PRKX"/>
    <property type="match status" value="1"/>
</dbReference>
<evidence type="ECO:0000259" key="16">
    <source>
        <dbReference type="PROSITE" id="PS50042"/>
    </source>
</evidence>
<feature type="region of interest" description="Disordered" evidence="14">
    <location>
        <begin position="776"/>
        <end position="832"/>
    </location>
</feature>
<evidence type="ECO:0000256" key="14">
    <source>
        <dbReference type="SAM" id="MobiDB-lite"/>
    </source>
</evidence>
<evidence type="ECO:0000256" key="12">
    <source>
        <dbReference type="ARBA" id="ARBA00024113"/>
    </source>
</evidence>
<evidence type="ECO:0000313" key="18">
    <source>
        <dbReference type="EMBL" id="KAF0742076.1"/>
    </source>
</evidence>
<dbReference type="Gene3D" id="3.60.40.10">
    <property type="entry name" value="PPM-type phosphatase domain"/>
    <property type="match status" value="1"/>
</dbReference>
<name>A0A6G0XP84_9STRA</name>
<feature type="compositionally biased region" description="Low complexity" evidence="14">
    <location>
        <begin position="780"/>
        <end position="795"/>
    </location>
</feature>
<dbReference type="InterPro" id="IPR011009">
    <property type="entry name" value="Kinase-like_dom_sf"/>
</dbReference>
<evidence type="ECO:0000256" key="8">
    <source>
        <dbReference type="ARBA" id="ARBA00022777"/>
    </source>
</evidence>
<evidence type="ECO:0000256" key="4">
    <source>
        <dbReference type="ARBA" id="ARBA00022535"/>
    </source>
</evidence>
<comment type="caution">
    <text evidence="18">The sequence shown here is derived from an EMBL/GenBank/DDBJ whole genome shotgun (WGS) entry which is preliminary data.</text>
</comment>
<gene>
    <name evidence="18" type="ORF">Ae201684_002751</name>
</gene>
<keyword evidence="3" id="KW-0723">Serine/threonine-protein kinase</keyword>
<accession>A0A6G0XP84</accession>
<dbReference type="PROSITE" id="PS50042">
    <property type="entry name" value="CNMP_BINDING_3"/>
    <property type="match status" value="2"/>
</dbReference>
<dbReference type="SUPFAM" id="SSF81606">
    <property type="entry name" value="PP2C-like"/>
    <property type="match status" value="1"/>
</dbReference>
<evidence type="ECO:0000256" key="10">
    <source>
        <dbReference type="ARBA" id="ARBA00022842"/>
    </source>
</evidence>
<evidence type="ECO:0000256" key="6">
    <source>
        <dbReference type="ARBA" id="ARBA00022723"/>
    </source>
</evidence>
<keyword evidence="7 13" id="KW-0547">Nucleotide-binding</keyword>
<dbReference type="InterPro" id="IPR018490">
    <property type="entry name" value="cNMP-bd_dom_sf"/>
</dbReference>
<dbReference type="Pfam" id="PF00027">
    <property type="entry name" value="cNMP_binding"/>
    <property type="match status" value="2"/>
</dbReference>
<feature type="compositionally biased region" description="Acidic residues" evidence="14">
    <location>
        <begin position="1002"/>
        <end position="1015"/>
    </location>
</feature>
<evidence type="ECO:0000259" key="15">
    <source>
        <dbReference type="PROSITE" id="PS50011"/>
    </source>
</evidence>
<dbReference type="GO" id="GO:0046872">
    <property type="term" value="F:metal ion binding"/>
    <property type="evidence" value="ECO:0007669"/>
    <property type="project" value="UniProtKB-KW"/>
</dbReference>
<keyword evidence="4" id="KW-0140">cGMP</keyword>
<dbReference type="Gene3D" id="2.60.120.10">
    <property type="entry name" value="Jelly Rolls"/>
    <property type="match status" value="2"/>
</dbReference>
<dbReference type="SMART" id="SM00100">
    <property type="entry name" value="cNMP"/>
    <property type="match status" value="2"/>
</dbReference>
<keyword evidence="8" id="KW-0418">Kinase</keyword>
<dbReference type="Pfam" id="PF00481">
    <property type="entry name" value="PP2C"/>
    <property type="match status" value="1"/>
</dbReference>
<keyword evidence="11" id="KW-0142">cGMP-binding</keyword>
<evidence type="ECO:0000256" key="2">
    <source>
        <dbReference type="ARBA" id="ARBA00022490"/>
    </source>
</evidence>
<comment type="cofactor">
    <cofactor evidence="1">
        <name>Mg(2+)</name>
        <dbReference type="ChEBI" id="CHEBI:18420"/>
    </cofactor>
</comment>
<dbReference type="CDD" id="cd14008">
    <property type="entry name" value="STKc_LKB1_CaMKK"/>
    <property type="match status" value="1"/>
</dbReference>
<dbReference type="FunFam" id="2.60.120.10:FF:000105">
    <property type="entry name" value="CAMKK/CAMKK-META protein kinase"/>
    <property type="match status" value="1"/>
</dbReference>
<dbReference type="GO" id="GO:0005524">
    <property type="term" value="F:ATP binding"/>
    <property type="evidence" value="ECO:0007669"/>
    <property type="project" value="UniProtKB-UniRule"/>
</dbReference>
<feature type="region of interest" description="Disordered" evidence="14">
    <location>
        <begin position="1"/>
        <end position="97"/>
    </location>
</feature>
<feature type="compositionally biased region" description="Low complexity" evidence="14">
    <location>
        <begin position="885"/>
        <end position="900"/>
    </location>
</feature>
<dbReference type="Proteomes" id="UP000481153">
    <property type="component" value="Unassembled WGS sequence"/>
</dbReference>
<dbReference type="FunFam" id="1.10.510.10:FF:000571">
    <property type="entry name" value="Maternal embryonic leucine zipper kinase"/>
    <property type="match status" value="1"/>
</dbReference>
<keyword evidence="10" id="KW-0460">Magnesium</keyword>
<dbReference type="SUPFAM" id="SSF56112">
    <property type="entry name" value="Protein kinase-like (PK-like)"/>
    <property type="match status" value="1"/>
</dbReference>
<dbReference type="InterPro" id="IPR008271">
    <property type="entry name" value="Ser/Thr_kinase_AS"/>
</dbReference>
<evidence type="ECO:0000256" key="7">
    <source>
        <dbReference type="ARBA" id="ARBA00022741"/>
    </source>
</evidence>
<protein>
    <recommendedName>
        <fullName evidence="12">cGMP-dependent protein kinase</fullName>
    </recommendedName>
</protein>
<dbReference type="PANTHER" id="PTHR24353">
    <property type="entry name" value="CYCLIC NUCLEOTIDE-DEPENDENT PROTEIN KINASE"/>
    <property type="match status" value="1"/>
</dbReference>
<dbReference type="InterPro" id="IPR018488">
    <property type="entry name" value="cNMP-bd_CS"/>
</dbReference>
<reference evidence="18 19" key="1">
    <citation type="submission" date="2019-07" db="EMBL/GenBank/DDBJ databases">
        <title>Genomics analysis of Aphanomyces spp. identifies a new class of oomycete effector associated with host adaptation.</title>
        <authorList>
            <person name="Gaulin E."/>
        </authorList>
    </citation>
    <scope>NUCLEOTIDE SEQUENCE [LARGE SCALE GENOMIC DNA]</scope>
    <source>
        <strain evidence="18 19">ATCC 201684</strain>
    </source>
</reference>
<dbReference type="EMBL" id="VJMJ01000030">
    <property type="protein sequence ID" value="KAF0742076.1"/>
    <property type="molecule type" value="Genomic_DNA"/>
</dbReference>
<keyword evidence="5" id="KW-0808">Transferase</keyword>
<keyword evidence="9 13" id="KW-0067">ATP-binding</keyword>
<evidence type="ECO:0000256" key="5">
    <source>
        <dbReference type="ARBA" id="ARBA00022679"/>
    </source>
</evidence>
<dbReference type="SMART" id="SM00332">
    <property type="entry name" value="PP2Cc"/>
    <property type="match status" value="1"/>
</dbReference>
<feature type="region of interest" description="Disordered" evidence="14">
    <location>
        <begin position="958"/>
        <end position="985"/>
    </location>
</feature>
<keyword evidence="19" id="KW-1185">Reference proteome</keyword>
<feature type="region of interest" description="Disordered" evidence="14">
    <location>
        <begin position="1002"/>
        <end position="1071"/>
    </location>
</feature>
<dbReference type="Gene3D" id="1.10.510.10">
    <property type="entry name" value="Transferase(Phosphotransferase) domain 1"/>
    <property type="match status" value="1"/>
</dbReference>
<feature type="compositionally biased region" description="Low complexity" evidence="14">
    <location>
        <begin position="967"/>
        <end position="980"/>
    </location>
</feature>
<proteinExistence type="predicted"/>
<evidence type="ECO:0000256" key="9">
    <source>
        <dbReference type="ARBA" id="ARBA00022840"/>
    </source>
</evidence>
<feature type="compositionally biased region" description="Basic and acidic residues" evidence="14">
    <location>
        <begin position="82"/>
        <end position="91"/>
    </location>
</feature>
<evidence type="ECO:0000256" key="3">
    <source>
        <dbReference type="ARBA" id="ARBA00022527"/>
    </source>
</evidence>
<keyword evidence="2" id="KW-0963">Cytoplasm</keyword>
<dbReference type="GO" id="GO:0004691">
    <property type="term" value="F:cAMP-dependent protein kinase activity"/>
    <property type="evidence" value="ECO:0007669"/>
    <property type="project" value="TreeGrafter"/>
</dbReference>
<dbReference type="GO" id="GO:0030553">
    <property type="term" value="F:cGMP binding"/>
    <property type="evidence" value="ECO:0007669"/>
    <property type="project" value="UniProtKB-KW"/>
</dbReference>
<dbReference type="CDD" id="cd00143">
    <property type="entry name" value="PP2Cc"/>
    <property type="match status" value="1"/>
</dbReference>
<dbReference type="GO" id="GO:0005952">
    <property type="term" value="C:cAMP-dependent protein kinase complex"/>
    <property type="evidence" value="ECO:0007669"/>
    <property type="project" value="TreeGrafter"/>
</dbReference>
<dbReference type="InterPro" id="IPR001932">
    <property type="entry name" value="PPM-type_phosphatase-like_dom"/>
</dbReference>
<feature type="compositionally biased region" description="Polar residues" evidence="14">
    <location>
        <begin position="817"/>
        <end position="832"/>
    </location>
</feature>
<dbReference type="PROSITE" id="PS51746">
    <property type="entry name" value="PPM_2"/>
    <property type="match status" value="1"/>
</dbReference>
<evidence type="ECO:0000259" key="17">
    <source>
        <dbReference type="PROSITE" id="PS51746"/>
    </source>
</evidence>
<sequence length="1359" mass="150890">MGQKASKEYHDETARKNKRKGNERSSAAQDSSVPADPSTAPGPPLSVESIDPNVPANNDLPKTYSMSPAERVHTRPRVGSTTKEEESHLRSSMEGIQALRVTDSDDSDDMLSEASVVVEDWLLEDNDINVEMVEDDDESSEVSEVESQTTEASLTPYMLANRPLYDIMIQVQLFANLSQSQQEHVLQALKPISFRDGETIVKQGERGERFFMIAKGEAVVTKLIDGKERMVTHLYAGHYFGELALIYDDPRTATVRAVGDVELLYLTQKDFQQVGQVHLSLMLQQVPLLAQLSSRDQDVVLTKLKPANFTNGDYIVRQGEEGTRFYMITRGEAAVIETDAATGIDRELTRLYEGHVFGEMSLIYKEPRTASVVAIGPVKCLYLTKEDFDECLLSERFQRVIQHAYIEKATRRAMRNKNRLQGKTSSNSASFTEATRLPALETSKLTKHRLANGETVVNKYVIKGELGRGTFGTVKLCVNEEDGQLYAVKIMQKTFVQRMANREDSLQDALRREVAIMKKLNHRNVVRLIEVIDDPSSQKVYLVQEYVEKGNLAEVAGGAPMPEDLARKYMRDLLCGLQYLHFHKVVHRDIKPENILVTSDDVAKIADFGAARMVMNEAETLTVAKGTPAFMAPEMFNINAEYTGPSVDVWSLGATLFMLVFGHPPWWADNEIELADKIQRDELSFPEVVMEPHLKNLLSRVLTKDPERRMTLPEVMAHEWITREGSDPIINTQMDAIQKVSQDESDRAIEAIPERIDARLQASLAQAHLLLQKKSKTAVSSHSLRSHGSMSSISSGERESPRRAASSLSVGRRKSPTPASLRSKSSQDSIFGQETSRVISAWRHHKRVALMDGHNLSERVRDLLLEQKRMAFSVERAHVTEIILPAQPSPTQSPASTDSAQPLSDADLTKRQLSRKKDFLMVTSEVFRGEEGDYQTRKVLFQATSQDFSIASRIPLHSSSMDDMNRKSTLSSRKSSRTSSAETGAGVEFLSSKSLDMFDDVDMVDDDDEDEDADGDAAQSDRSSEYSEAQDDVDVNDTFDELLHSPRLSDGGEAKDDIEVAPFDPDEAYSPDRPVYVSSKIRENLRLGVRAGYAEAKGARPFMEDRSIALARVPAPFDDSVAYFAVYDGHNGSETSNALQANLHHCILSHWGQGPTTAIMLGCAQMDEELLQKDTERIAAQKNERLPAPMTFSGAAAVVAIVTTEEDNSVTLHIANVGDCRGVLCRAGDAIDLTVDHKANNPAEKDRIEAAGGFVHNGRLDGILAISRAFGDYAHKSGGHLIAVPEITSDVVDPEDEFLLLASDGLFDVLSSQQAINFIRRKLRDHSDVQLAAQELVLKAQEYVSHDNISAIVVCFNQV</sequence>
<feature type="domain" description="Cyclic nucleotide-binding" evidence="16">
    <location>
        <begin position="288"/>
        <end position="392"/>
    </location>
</feature>
<evidence type="ECO:0000256" key="11">
    <source>
        <dbReference type="ARBA" id="ARBA00022992"/>
    </source>
</evidence>
<feature type="binding site" evidence="13">
    <location>
        <position position="489"/>
    </location>
    <ligand>
        <name>ATP</name>
        <dbReference type="ChEBI" id="CHEBI:30616"/>
    </ligand>
</feature>
<feature type="region of interest" description="Disordered" evidence="14">
    <location>
        <begin position="885"/>
        <end position="905"/>
    </location>
</feature>
<feature type="compositionally biased region" description="Basic and acidic residues" evidence="14">
    <location>
        <begin position="1"/>
        <end position="23"/>
    </location>
</feature>
<feature type="compositionally biased region" description="Acidic residues" evidence="14">
    <location>
        <begin position="1028"/>
        <end position="1040"/>
    </location>
</feature>
<dbReference type="SUPFAM" id="SSF51206">
    <property type="entry name" value="cAMP-binding domain-like"/>
    <property type="match status" value="2"/>
</dbReference>
<dbReference type="PROSITE" id="PS50011">
    <property type="entry name" value="PROTEIN_KINASE_DOM"/>
    <property type="match status" value="1"/>
</dbReference>
<organism evidence="18 19">
    <name type="scientific">Aphanomyces euteiches</name>
    <dbReference type="NCBI Taxonomy" id="100861"/>
    <lineage>
        <taxon>Eukaryota</taxon>
        <taxon>Sar</taxon>
        <taxon>Stramenopiles</taxon>
        <taxon>Oomycota</taxon>
        <taxon>Saprolegniomycetes</taxon>
        <taxon>Saprolegniales</taxon>
        <taxon>Verrucalvaceae</taxon>
        <taxon>Aphanomyces</taxon>
    </lineage>
</organism>
<evidence type="ECO:0000256" key="1">
    <source>
        <dbReference type="ARBA" id="ARBA00001946"/>
    </source>
</evidence>
<dbReference type="InterPro" id="IPR014710">
    <property type="entry name" value="RmlC-like_jellyroll"/>
</dbReference>
<evidence type="ECO:0000313" key="19">
    <source>
        <dbReference type="Proteomes" id="UP000481153"/>
    </source>
</evidence>
<dbReference type="InterPro" id="IPR000595">
    <property type="entry name" value="cNMP-bd_dom"/>
</dbReference>